<evidence type="ECO:0000256" key="2">
    <source>
        <dbReference type="ARBA" id="ARBA00022614"/>
    </source>
</evidence>
<keyword evidence="3" id="KW-0677">Repeat</keyword>
<dbReference type="InterPro" id="IPR056845">
    <property type="entry name" value="LRR_Zer-1"/>
</dbReference>
<evidence type="ECO:0000313" key="7">
    <source>
        <dbReference type="Proteomes" id="UP000504617"/>
    </source>
</evidence>
<dbReference type="InterPro" id="IPR032675">
    <property type="entry name" value="LRR_dom_sf"/>
</dbReference>
<gene>
    <name evidence="8" type="primary">LOC106546055</name>
</gene>
<evidence type="ECO:0000256" key="1">
    <source>
        <dbReference type="ARBA" id="ARBA00009420"/>
    </source>
</evidence>
<dbReference type="OrthoDB" id="120976at2759"/>
<evidence type="ECO:0000256" key="3">
    <source>
        <dbReference type="ARBA" id="ARBA00022737"/>
    </source>
</evidence>
<evidence type="ECO:0000259" key="5">
    <source>
        <dbReference type="Pfam" id="PF22964"/>
    </source>
</evidence>
<dbReference type="FunFam" id="3.80.10.10:FF:001025">
    <property type="entry name" value="Protein zyg-11 homolog A"/>
    <property type="match status" value="1"/>
</dbReference>
<keyword evidence="4" id="KW-0833">Ubl conjugation pathway</keyword>
<evidence type="ECO:0000313" key="8">
    <source>
        <dbReference type="RefSeq" id="XP_013918290.1"/>
    </source>
</evidence>
<dbReference type="Pfam" id="PF25013">
    <property type="entry name" value="LRR_Zer-1"/>
    <property type="match status" value="1"/>
</dbReference>
<dbReference type="Gene3D" id="3.80.10.10">
    <property type="entry name" value="Ribonuclease Inhibitor"/>
    <property type="match status" value="1"/>
</dbReference>
<dbReference type="AlphaFoldDB" id="A0A6I9Y996"/>
<dbReference type="PANTHER" id="PTHR12904">
    <property type="match status" value="1"/>
</dbReference>
<sequence>MPAVCDGSLPAGPPTSPAPPLWKLFGCAEASPYSLVDICLNVLVADLAKFCTERPDGSLCLKESQRLPQEVADRLLQIMSYQELLNDGTVGIFQGNQIRLKQACIRKAKISAQSFKKAFCHHKLVQLDAAGMNETVTIADVVSGLGSNNWIQNNLQCLILDSLTLFPTNSYERCFGQLPGLRSLSITNVLFGDEHLADVATLPRLESLNISNTSVTNISALLACRNRLRSLTMYSLKCLKMPTAKFLDVIGRLKYLVHLDISDDQHSGSEIAFCLLRQKDILPNLVSLDISGNKSITDEAVEAFVRQRPRMHFIGLLGTAAGFTEFVSGQGSLKVSGGENEMQILEALKRYNERPVFVKEAFFHLFLQTCFMKITKPEILKLVIIGMKNHPLDLAVQLTASACVLNLTRQGLAAGMPVRLLSSVIQLLLKAMETFPEQRQLQKNCLLSLSSVRILQDVPFNRFVAAKFVVQWLCNQENQHIQRIAVNVISILGLKLSDEQAAQLSAEFYIVVGKLLEIIEQKTNQSELDATFHFTLRALWNLTDEAPTICTHFMDHKGLDLFLEVLEIFSSDSSIQHKVLGLLNNVAEVRELHPRLMQKDFMDNVSELLNSSEIEVSYFAAGITANLISRGEEAWTLNQKLRRSLIEKLHSTLLKWPTPECKMVALPAYRSLKPFYPLLDCFTLPGVQIWAAWAILHVCCKTSAKYCAILIEENGLQHLYNIKENDQSDPDVRYLVNKILSYVETHVKYYGMPKHLIELQGHSD</sequence>
<accession>A0A6I9Y996</accession>
<keyword evidence="7" id="KW-1185">Reference proteome</keyword>
<dbReference type="Pfam" id="PF22964">
    <property type="entry name" value="ZER1-like_2nd"/>
    <property type="match status" value="1"/>
</dbReference>
<feature type="domain" description="Zer-1-like leucine-rich repeats region" evidence="6">
    <location>
        <begin position="200"/>
        <end position="294"/>
    </location>
</feature>
<dbReference type="SUPFAM" id="SSF48371">
    <property type="entry name" value="ARM repeat"/>
    <property type="match status" value="1"/>
</dbReference>
<dbReference type="SUPFAM" id="SSF52047">
    <property type="entry name" value="RNI-like"/>
    <property type="match status" value="1"/>
</dbReference>
<dbReference type="FunFam" id="1.25.10.10:FF:000086">
    <property type="entry name" value="protein zyg-11 homolog B isoform X2"/>
    <property type="match status" value="1"/>
</dbReference>
<dbReference type="PANTHER" id="PTHR12904:SF22">
    <property type="entry name" value="ZYG-11 FAMILY MEMBER B, CELL CYCLE REGULATOR"/>
    <property type="match status" value="1"/>
</dbReference>
<reference evidence="8" key="1">
    <citation type="submission" date="2025-08" db="UniProtKB">
        <authorList>
            <consortium name="RefSeq"/>
        </authorList>
    </citation>
    <scope>IDENTIFICATION</scope>
    <source>
        <tissue evidence="8">Skeletal muscle</tissue>
    </source>
</reference>
<organism evidence="7 8">
    <name type="scientific">Thamnophis sirtalis</name>
    <dbReference type="NCBI Taxonomy" id="35019"/>
    <lineage>
        <taxon>Eukaryota</taxon>
        <taxon>Metazoa</taxon>
        <taxon>Chordata</taxon>
        <taxon>Craniata</taxon>
        <taxon>Vertebrata</taxon>
        <taxon>Euteleostomi</taxon>
        <taxon>Lepidosauria</taxon>
        <taxon>Squamata</taxon>
        <taxon>Bifurcata</taxon>
        <taxon>Unidentata</taxon>
        <taxon>Episquamata</taxon>
        <taxon>Toxicofera</taxon>
        <taxon>Serpentes</taxon>
        <taxon>Colubroidea</taxon>
        <taxon>Colubridae</taxon>
        <taxon>Natricinae</taxon>
        <taxon>Thamnophis</taxon>
    </lineage>
</organism>
<dbReference type="RefSeq" id="XP_013918290.1">
    <property type="nucleotide sequence ID" value="XM_014062815.1"/>
</dbReference>
<dbReference type="GeneID" id="106546055"/>
<dbReference type="GO" id="GO:0031462">
    <property type="term" value="C:Cul2-RING ubiquitin ligase complex"/>
    <property type="evidence" value="ECO:0007669"/>
    <property type="project" value="TreeGrafter"/>
</dbReference>
<comment type="similarity">
    <text evidence="1">Belongs to the zyg-11 family.</text>
</comment>
<dbReference type="InterPro" id="IPR051341">
    <property type="entry name" value="Zyg-11_UBL_adapter"/>
</dbReference>
<evidence type="ECO:0000256" key="4">
    <source>
        <dbReference type="ARBA" id="ARBA00022786"/>
    </source>
</evidence>
<dbReference type="InterPro" id="IPR055142">
    <property type="entry name" value="ZER1-like_C"/>
</dbReference>
<dbReference type="InterPro" id="IPR016024">
    <property type="entry name" value="ARM-type_fold"/>
</dbReference>
<proteinExistence type="inferred from homology"/>
<keyword evidence="2" id="KW-0433">Leucine-rich repeat</keyword>
<dbReference type="InterPro" id="IPR011989">
    <property type="entry name" value="ARM-like"/>
</dbReference>
<dbReference type="Proteomes" id="UP000504617">
    <property type="component" value="Unplaced"/>
</dbReference>
<feature type="domain" description="Protein zer-1 homolog-like C-terminal" evidence="5">
    <location>
        <begin position="386"/>
        <end position="744"/>
    </location>
</feature>
<dbReference type="KEGG" id="tsr:106546055"/>
<dbReference type="Gene3D" id="1.25.10.10">
    <property type="entry name" value="Leucine-rich Repeat Variant"/>
    <property type="match status" value="1"/>
</dbReference>
<protein>
    <submittedName>
        <fullName evidence="8">Protein zyg-11 homolog B-like isoform X1</fullName>
    </submittedName>
</protein>
<name>A0A6I9Y996_9SAUR</name>
<evidence type="ECO:0000259" key="6">
    <source>
        <dbReference type="Pfam" id="PF25013"/>
    </source>
</evidence>